<evidence type="ECO:0008006" key="16">
    <source>
        <dbReference type="Google" id="ProtNLM"/>
    </source>
</evidence>
<keyword evidence="4 10" id="KW-0812">Transmembrane</keyword>
<reference evidence="14" key="1">
    <citation type="journal article" date="2020" name="Cell">
        <title>Large-Scale Comparative Analyses of Tick Genomes Elucidate Their Genetic Diversity and Vector Capacities.</title>
        <authorList>
            <consortium name="Tick Genome and Microbiome Consortium (TIGMIC)"/>
            <person name="Jia N."/>
            <person name="Wang J."/>
            <person name="Shi W."/>
            <person name="Du L."/>
            <person name="Sun Y."/>
            <person name="Zhan W."/>
            <person name="Jiang J.F."/>
            <person name="Wang Q."/>
            <person name="Zhang B."/>
            <person name="Ji P."/>
            <person name="Bell-Sakyi L."/>
            <person name="Cui X.M."/>
            <person name="Yuan T.T."/>
            <person name="Jiang B.G."/>
            <person name="Yang W.F."/>
            <person name="Lam T.T."/>
            <person name="Chang Q.C."/>
            <person name="Ding S.J."/>
            <person name="Wang X.J."/>
            <person name="Zhu J.G."/>
            <person name="Ruan X.D."/>
            <person name="Zhao L."/>
            <person name="Wei J.T."/>
            <person name="Ye R.Z."/>
            <person name="Que T.C."/>
            <person name="Du C.H."/>
            <person name="Zhou Y.H."/>
            <person name="Cheng J.X."/>
            <person name="Dai P.F."/>
            <person name="Guo W.B."/>
            <person name="Han X.H."/>
            <person name="Huang E.J."/>
            <person name="Li L.F."/>
            <person name="Wei W."/>
            <person name="Gao Y.C."/>
            <person name="Liu J.Z."/>
            <person name="Shao H.Z."/>
            <person name="Wang X."/>
            <person name="Wang C.C."/>
            <person name="Yang T.C."/>
            <person name="Huo Q.B."/>
            <person name="Li W."/>
            <person name="Chen H.Y."/>
            <person name="Chen S.E."/>
            <person name="Zhou L.G."/>
            <person name="Ni X.B."/>
            <person name="Tian J.H."/>
            <person name="Sheng Y."/>
            <person name="Liu T."/>
            <person name="Pan Y.S."/>
            <person name="Xia L.Y."/>
            <person name="Li J."/>
            <person name="Zhao F."/>
            <person name="Cao W.C."/>
        </authorList>
    </citation>
    <scope>NUCLEOTIDE SEQUENCE</scope>
    <source>
        <strain evidence="14">Rsan-2018</strain>
    </source>
</reference>
<dbReference type="Pfam" id="PF00002">
    <property type="entry name" value="7tm_2"/>
    <property type="match status" value="1"/>
</dbReference>
<dbReference type="Pfam" id="PF02793">
    <property type="entry name" value="HRM"/>
    <property type="match status" value="1"/>
</dbReference>
<keyword evidence="6" id="KW-0297">G-protein coupled receptor</keyword>
<evidence type="ECO:0000256" key="9">
    <source>
        <dbReference type="ARBA" id="ARBA00023224"/>
    </source>
</evidence>
<dbReference type="Gene3D" id="4.10.1240.10">
    <property type="entry name" value="GPCR, family 2, extracellular hormone receptor domain"/>
    <property type="match status" value="1"/>
</dbReference>
<dbReference type="Gene3D" id="1.20.1070.10">
    <property type="entry name" value="Rhodopsin 7-helix transmembrane proteins"/>
    <property type="match status" value="1"/>
</dbReference>
<comment type="caution">
    <text evidence="14">The sequence shown here is derived from an EMBL/GenBank/DDBJ whole genome shotgun (WGS) entry which is preliminary data.</text>
</comment>
<evidence type="ECO:0000313" key="15">
    <source>
        <dbReference type="Proteomes" id="UP000821837"/>
    </source>
</evidence>
<dbReference type="GO" id="GO:0008528">
    <property type="term" value="F:G protein-coupled peptide receptor activity"/>
    <property type="evidence" value="ECO:0007669"/>
    <property type="project" value="TreeGrafter"/>
</dbReference>
<dbReference type="SUPFAM" id="SSF111418">
    <property type="entry name" value="Hormone receptor domain"/>
    <property type="match status" value="1"/>
</dbReference>
<gene>
    <name evidence="14" type="ORF">HPB52_008020</name>
</gene>
<keyword evidence="11" id="KW-0732">Signal</keyword>
<dbReference type="Pfam" id="PF10545">
    <property type="entry name" value="MADF_DNA_bdg"/>
    <property type="match status" value="1"/>
</dbReference>
<feature type="signal peptide" evidence="11">
    <location>
        <begin position="1"/>
        <end position="24"/>
    </location>
</feature>
<dbReference type="VEuPathDB" id="VectorBase:RSAN_030231"/>
<evidence type="ECO:0000256" key="2">
    <source>
        <dbReference type="ARBA" id="ARBA00005314"/>
    </source>
</evidence>
<dbReference type="InterPro" id="IPR036445">
    <property type="entry name" value="GPCR_2_extracell_dom_sf"/>
</dbReference>
<reference evidence="14" key="2">
    <citation type="submission" date="2021-09" db="EMBL/GenBank/DDBJ databases">
        <authorList>
            <person name="Jia N."/>
            <person name="Wang J."/>
            <person name="Shi W."/>
            <person name="Du L."/>
            <person name="Sun Y."/>
            <person name="Zhan W."/>
            <person name="Jiang J."/>
            <person name="Wang Q."/>
            <person name="Zhang B."/>
            <person name="Ji P."/>
            <person name="Sakyi L.B."/>
            <person name="Cui X."/>
            <person name="Yuan T."/>
            <person name="Jiang B."/>
            <person name="Yang W."/>
            <person name="Lam T.T.-Y."/>
            <person name="Chang Q."/>
            <person name="Ding S."/>
            <person name="Wang X."/>
            <person name="Zhu J."/>
            <person name="Ruan X."/>
            <person name="Zhao L."/>
            <person name="Wei J."/>
            <person name="Que T."/>
            <person name="Du C."/>
            <person name="Cheng J."/>
            <person name="Dai P."/>
            <person name="Han X."/>
            <person name="Huang E."/>
            <person name="Gao Y."/>
            <person name="Liu J."/>
            <person name="Shao H."/>
            <person name="Ye R."/>
            <person name="Li L."/>
            <person name="Wei W."/>
            <person name="Wang X."/>
            <person name="Wang C."/>
            <person name="Huo Q."/>
            <person name="Li W."/>
            <person name="Guo W."/>
            <person name="Chen H."/>
            <person name="Chen S."/>
            <person name="Zhou L."/>
            <person name="Zhou L."/>
            <person name="Ni X."/>
            <person name="Tian J."/>
            <person name="Zhou Y."/>
            <person name="Sheng Y."/>
            <person name="Liu T."/>
            <person name="Pan Y."/>
            <person name="Xia L."/>
            <person name="Li J."/>
            <person name="Zhao F."/>
            <person name="Cao W."/>
        </authorList>
    </citation>
    <scope>NUCLEOTIDE SEQUENCE</scope>
    <source>
        <strain evidence="14">Rsan-2018</strain>
        <tissue evidence="14">Larvae</tissue>
    </source>
</reference>
<keyword evidence="7 10" id="KW-0472">Membrane</keyword>
<evidence type="ECO:0000256" key="10">
    <source>
        <dbReference type="SAM" id="Phobius"/>
    </source>
</evidence>
<feature type="domain" description="G-protein coupled receptors family 2 profile 1" evidence="12">
    <location>
        <begin position="150"/>
        <end position="233"/>
    </location>
</feature>
<keyword evidence="15" id="KW-1185">Reference proteome</keyword>
<accession>A0A9D4QI81</accession>
<evidence type="ECO:0000256" key="7">
    <source>
        <dbReference type="ARBA" id="ARBA00023136"/>
    </source>
</evidence>
<dbReference type="PANTHER" id="PTHR45620">
    <property type="entry name" value="PDF RECEPTOR-LIKE PROTEIN-RELATED"/>
    <property type="match status" value="1"/>
</dbReference>
<evidence type="ECO:0000256" key="6">
    <source>
        <dbReference type="ARBA" id="ARBA00023040"/>
    </source>
</evidence>
<keyword evidence="5 10" id="KW-1133">Transmembrane helix</keyword>
<dbReference type="GO" id="GO:0007166">
    <property type="term" value="P:cell surface receptor signaling pathway"/>
    <property type="evidence" value="ECO:0007669"/>
    <property type="project" value="InterPro"/>
</dbReference>
<feature type="transmembrane region" description="Helical" evidence="10">
    <location>
        <begin position="441"/>
        <end position="460"/>
    </location>
</feature>
<evidence type="ECO:0000256" key="1">
    <source>
        <dbReference type="ARBA" id="ARBA00004651"/>
    </source>
</evidence>
<proteinExistence type="inferred from homology"/>
<dbReference type="PROSITE" id="PS50261">
    <property type="entry name" value="G_PROTEIN_RECEP_F2_4"/>
    <property type="match status" value="1"/>
</dbReference>
<dbReference type="InterPro" id="IPR006578">
    <property type="entry name" value="MADF-dom"/>
</dbReference>
<feature type="chain" id="PRO_5039380660" description="Calcitonin receptor" evidence="11">
    <location>
        <begin position="25"/>
        <end position="589"/>
    </location>
</feature>
<feature type="transmembrane region" description="Helical" evidence="10">
    <location>
        <begin position="239"/>
        <end position="261"/>
    </location>
</feature>
<dbReference type="Proteomes" id="UP000821837">
    <property type="component" value="Chromosome 1"/>
</dbReference>
<feature type="transmembrane region" description="Helical" evidence="10">
    <location>
        <begin position="273"/>
        <end position="291"/>
    </location>
</feature>
<evidence type="ECO:0000256" key="5">
    <source>
        <dbReference type="ARBA" id="ARBA00022989"/>
    </source>
</evidence>
<sequence>MSYHSSRWWAYCLIFSFACQLLLALPGATLEFQARHLAHAPEGERSEKHERNGTCTFRGDPYAVDKFIEKAAVECYMYTNGLREEYQKKVCYKVGFPKICLNCTSDTRPPNEEDCHLPDINNENSPLFLAFRTKAIGRLWANCVREAIACCQYMLDTPQRTDGVYCNRTWDGLTCYEDTEVNRNVSKVCPRVLYIYSKPHCEYYSTRWCHENGSWYRLMNVQRTFYTSCAPKPWEYVGVYHYSIGLFTLSVLSLIPALFIFNWYKSIQVPRIMIHKHLCFAVMMCGVMYIIDHSVFTLDDVKPTKYTKNLTHSNTWWCKLLSLLNRYFMVSQYTWMLCEGYYLHRLVAQAFSKQMNLKFCYIFGWGLPAVLVIIYSILRATQSDDRCWRNVMVYDYAFTGPILTCLAVNIFFMIHVIYIIVTKLRQRNVSDTENFRKILRAVVILIPVFGVHFVLTTFVSPASCSAYLKKLYAEWSIVGLQSKNIHIAELLIEMVRNYLVHYDKRHPKHKDSLLKDDLWNKIGNELGQTVSGVAEFFRPSNLRKRKKLVNVKYVYDVQEIEGTISARCNSQVQRISNPRQRKGILGTSK</sequence>
<organism evidence="14 15">
    <name type="scientific">Rhipicephalus sanguineus</name>
    <name type="common">Brown dog tick</name>
    <name type="synonym">Ixodes sanguineus</name>
    <dbReference type="NCBI Taxonomy" id="34632"/>
    <lineage>
        <taxon>Eukaryota</taxon>
        <taxon>Metazoa</taxon>
        <taxon>Ecdysozoa</taxon>
        <taxon>Arthropoda</taxon>
        <taxon>Chelicerata</taxon>
        <taxon>Arachnida</taxon>
        <taxon>Acari</taxon>
        <taxon>Parasitiformes</taxon>
        <taxon>Ixodida</taxon>
        <taxon>Ixodoidea</taxon>
        <taxon>Ixodidae</taxon>
        <taxon>Rhipicephalinae</taxon>
        <taxon>Rhipicephalus</taxon>
        <taxon>Rhipicephalus</taxon>
    </lineage>
</organism>
<evidence type="ECO:0000256" key="8">
    <source>
        <dbReference type="ARBA" id="ARBA00023170"/>
    </source>
</evidence>
<dbReference type="InterPro" id="IPR001879">
    <property type="entry name" value="GPCR_2_extracellular_dom"/>
</dbReference>
<dbReference type="PROSITE" id="PS51257">
    <property type="entry name" value="PROKAR_LIPOPROTEIN"/>
    <property type="match status" value="1"/>
</dbReference>
<dbReference type="PRINTS" id="PR00249">
    <property type="entry name" value="GPCRSECRETIN"/>
</dbReference>
<evidence type="ECO:0000313" key="14">
    <source>
        <dbReference type="EMBL" id="KAH7982888.1"/>
    </source>
</evidence>
<feature type="transmembrane region" description="Helical" evidence="10">
    <location>
        <begin position="398"/>
        <end position="421"/>
    </location>
</feature>
<evidence type="ECO:0000256" key="11">
    <source>
        <dbReference type="SAM" id="SignalP"/>
    </source>
</evidence>
<protein>
    <recommendedName>
        <fullName evidence="16">Calcitonin receptor</fullName>
    </recommendedName>
</protein>
<dbReference type="InterPro" id="IPR050332">
    <property type="entry name" value="GPCR_2"/>
</dbReference>
<dbReference type="InterPro" id="IPR000832">
    <property type="entry name" value="GPCR_2_secretin-like"/>
</dbReference>
<keyword evidence="8" id="KW-0675">Receptor</keyword>
<keyword evidence="3" id="KW-1003">Cell membrane</keyword>
<feature type="transmembrane region" description="Helical" evidence="10">
    <location>
        <begin position="327"/>
        <end position="347"/>
    </location>
</feature>
<evidence type="ECO:0000259" key="13">
    <source>
        <dbReference type="PROSITE" id="PS50261"/>
    </source>
</evidence>
<dbReference type="SMART" id="SM00008">
    <property type="entry name" value="HormR"/>
    <property type="match status" value="1"/>
</dbReference>
<feature type="domain" description="G-protein coupled receptors family 2 profile 2" evidence="13">
    <location>
        <begin position="239"/>
        <end position="493"/>
    </location>
</feature>
<evidence type="ECO:0000259" key="12">
    <source>
        <dbReference type="PROSITE" id="PS50227"/>
    </source>
</evidence>
<evidence type="ECO:0000256" key="3">
    <source>
        <dbReference type="ARBA" id="ARBA00022475"/>
    </source>
</evidence>
<dbReference type="GO" id="GO:0005886">
    <property type="term" value="C:plasma membrane"/>
    <property type="evidence" value="ECO:0007669"/>
    <property type="project" value="UniProtKB-SubCell"/>
</dbReference>
<comment type="similarity">
    <text evidence="2">Belongs to the G-protein coupled receptor 2 family.</text>
</comment>
<dbReference type="CDD" id="cd15041">
    <property type="entry name" value="7tmB1_hormone_R"/>
    <property type="match status" value="1"/>
</dbReference>
<comment type="subcellular location">
    <subcellularLocation>
        <location evidence="1">Cell membrane</location>
        <topology evidence="1">Multi-pass membrane protein</topology>
    </subcellularLocation>
</comment>
<dbReference type="AlphaFoldDB" id="A0A9D4QI81"/>
<dbReference type="InterPro" id="IPR017981">
    <property type="entry name" value="GPCR_2-like_7TM"/>
</dbReference>
<dbReference type="GO" id="GO:0007188">
    <property type="term" value="P:adenylate cyclase-modulating G protein-coupled receptor signaling pathway"/>
    <property type="evidence" value="ECO:0007669"/>
    <property type="project" value="TreeGrafter"/>
</dbReference>
<keyword evidence="9" id="KW-0807">Transducer</keyword>
<feature type="transmembrane region" description="Helical" evidence="10">
    <location>
        <begin position="359"/>
        <end position="378"/>
    </location>
</feature>
<evidence type="ECO:0000256" key="4">
    <source>
        <dbReference type="ARBA" id="ARBA00022692"/>
    </source>
</evidence>
<dbReference type="PANTHER" id="PTHR45620:SF42">
    <property type="entry name" value="G-PROTEIN COUPLED RECEPTOR SEB-2"/>
    <property type="match status" value="1"/>
</dbReference>
<name>A0A9D4QI81_RHISA</name>
<dbReference type="PROSITE" id="PS50227">
    <property type="entry name" value="G_PROTEIN_RECEP_F2_3"/>
    <property type="match status" value="1"/>
</dbReference>
<dbReference type="EMBL" id="JABSTV010001245">
    <property type="protein sequence ID" value="KAH7982888.1"/>
    <property type="molecule type" value="Genomic_DNA"/>
</dbReference>